<evidence type="ECO:0000256" key="1">
    <source>
        <dbReference type="SAM" id="MobiDB-lite"/>
    </source>
</evidence>
<comment type="caution">
    <text evidence="2">The sequence shown here is derived from an EMBL/GenBank/DDBJ whole genome shotgun (WGS) entry which is preliminary data.</text>
</comment>
<sequence length="70" mass="7812">MRCEDFRRIHYEVRFWEAFRWSKYPGRRHNGAGMTSRGGPGMPELQELPVGQMGVMSPETGGGRNGAGGN</sequence>
<name>A0AAV4XB68_CAEEX</name>
<dbReference type="EMBL" id="BPLR01017389">
    <property type="protein sequence ID" value="GIY91184.1"/>
    <property type="molecule type" value="Genomic_DNA"/>
</dbReference>
<accession>A0AAV4XB68</accession>
<evidence type="ECO:0000313" key="3">
    <source>
        <dbReference type="Proteomes" id="UP001054945"/>
    </source>
</evidence>
<keyword evidence="3" id="KW-1185">Reference proteome</keyword>
<organism evidence="2 3">
    <name type="scientific">Caerostris extrusa</name>
    <name type="common">Bark spider</name>
    <name type="synonym">Caerostris bankana</name>
    <dbReference type="NCBI Taxonomy" id="172846"/>
    <lineage>
        <taxon>Eukaryota</taxon>
        <taxon>Metazoa</taxon>
        <taxon>Ecdysozoa</taxon>
        <taxon>Arthropoda</taxon>
        <taxon>Chelicerata</taxon>
        <taxon>Arachnida</taxon>
        <taxon>Araneae</taxon>
        <taxon>Araneomorphae</taxon>
        <taxon>Entelegynae</taxon>
        <taxon>Araneoidea</taxon>
        <taxon>Araneidae</taxon>
        <taxon>Caerostris</taxon>
    </lineage>
</organism>
<protein>
    <submittedName>
        <fullName evidence="2">Uncharacterized protein</fullName>
    </submittedName>
</protein>
<gene>
    <name evidence="2" type="ORF">CEXT_472731</name>
</gene>
<reference evidence="2 3" key="1">
    <citation type="submission" date="2021-06" db="EMBL/GenBank/DDBJ databases">
        <title>Caerostris extrusa draft genome.</title>
        <authorList>
            <person name="Kono N."/>
            <person name="Arakawa K."/>
        </authorList>
    </citation>
    <scope>NUCLEOTIDE SEQUENCE [LARGE SCALE GENOMIC DNA]</scope>
</reference>
<proteinExistence type="predicted"/>
<dbReference type="AlphaFoldDB" id="A0AAV4XB68"/>
<evidence type="ECO:0000313" key="2">
    <source>
        <dbReference type="EMBL" id="GIY91184.1"/>
    </source>
</evidence>
<dbReference type="Proteomes" id="UP001054945">
    <property type="component" value="Unassembled WGS sequence"/>
</dbReference>
<feature type="region of interest" description="Disordered" evidence="1">
    <location>
        <begin position="27"/>
        <end position="47"/>
    </location>
</feature>